<evidence type="ECO:0000256" key="5">
    <source>
        <dbReference type="ARBA" id="ARBA00023004"/>
    </source>
</evidence>
<evidence type="ECO:0000256" key="7">
    <source>
        <dbReference type="ARBA" id="ARBA00023204"/>
    </source>
</evidence>
<dbReference type="GO" id="GO:0046872">
    <property type="term" value="F:metal ion binding"/>
    <property type="evidence" value="ECO:0007669"/>
    <property type="project" value="UniProtKB-KW"/>
</dbReference>
<dbReference type="GO" id="GO:0051539">
    <property type="term" value="F:4 iron, 4 sulfur cluster binding"/>
    <property type="evidence" value="ECO:0007669"/>
    <property type="project" value="UniProtKB-KW"/>
</dbReference>
<keyword evidence="12" id="KW-1185">Reference proteome</keyword>
<protein>
    <recommendedName>
        <fullName evidence="9">Type-5 uracil-DNA glycosylase</fullName>
    </recommendedName>
</protein>
<dbReference type="SMART" id="SM00987">
    <property type="entry name" value="UreE_C"/>
    <property type="match status" value="1"/>
</dbReference>
<dbReference type="CDD" id="cd10031">
    <property type="entry name" value="UDG-F5_TTUDGB_like"/>
    <property type="match status" value="1"/>
</dbReference>
<dbReference type="InterPro" id="IPR044147">
    <property type="entry name" value="UdgB-like"/>
</dbReference>
<evidence type="ECO:0000256" key="4">
    <source>
        <dbReference type="ARBA" id="ARBA00022801"/>
    </source>
</evidence>
<keyword evidence="4" id="KW-0378">Hydrolase</keyword>
<dbReference type="Gene3D" id="3.40.470.10">
    <property type="entry name" value="Uracil-DNA glycosylase-like domain"/>
    <property type="match status" value="1"/>
</dbReference>
<dbReference type="GO" id="GO:0006284">
    <property type="term" value="P:base-excision repair"/>
    <property type="evidence" value="ECO:0007669"/>
    <property type="project" value="InterPro"/>
</dbReference>
<evidence type="ECO:0000256" key="8">
    <source>
        <dbReference type="ARBA" id="ARBA00023779"/>
    </source>
</evidence>
<dbReference type="PANTHER" id="PTHR33693">
    <property type="entry name" value="TYPE-5 URACIL-DNA GLYCOSYLASE"/>
    <property type="match status" value="1"/>
</dbReference>
<evidence type="ECO:0000313" key="12">
    <source>
        <dbReference type="Proteomes" id="UP000219514"/>
    </source>
</evidence>
<gene>
    <name evidence="11" type="ORF">SAMN06893097_109282</name>
</gene>
<dbReference type="Proteomes" id="UP000219514">
    <property type="component" value="Unassembled WGS sequence"/>
</dbReference>
<evidence type="ECO:0000259" key="10">
    <source>
        <dbReference type="SMART" id="SM00986"/>
    </source>
</evidence>
<dbReference type="SMART" id="SM00986">
    <property type="entry name" value="UDG"/>
    <property type="match status" value="1"/>
</dbReference>
<keyword evidence="6" id="KW-0411">Iron-sulfur</keyword>
<keyword evidence="1" id="KW-0004">4Fe-4S</keyword>
<keyword evidence="7" id="KW-0234">DNA repair</keyword>
<proteinExistence type="inferred from homology"/>
<accession>A0A285EJM3</accession>
<evidence type="ECO:0000256" key="1">
    <source>
        <dbReference type="ARBA" id="ARBA00022485"/>
    </source>
</evidence>
<dbReference type="GO" id="GO:0033958">
    <property type="term" value="F:DNA-deoxyinosine glycosylase activity"/>
    <property type="evidence" value="ECO:0007669"/>
    <property type="project" value="InterPro"/>
</dbReference>
<keyword evidence="5" id="KW-0408">Iron</keyword>
<dbReference type="InterPro" id="IPR051536">
    <property type="entry name" value="UDG_Type-4/5"/>
</dbReference>
<evidence type="ECO:0000256" key="3">
    <source>
        <dbReference type="ARBA" id="ARBA00022763"/>
    </source>
</evidence>
<evidence type="ECO:0000313" key="11">
    <source>
        <dbReference type="EMBL" id="SNX98201.1"/>
    </source>
</evidence>
<evidence type="ECO:0000256" key="6">
    <source>
        <dbReference type="ARBA" id="ARBA00023014"/>
    </source>
</evidence>
<evidence type="ECO:0000256" key="2">
    <source>
        <dbReference type="ARBA" id="ARBA00022723"/>
    </source>
</evidence>
<dbReference type="SUPFAM" id="SSF52141">
    <property type="entry name" value="Uracil-DNA glycosylase-like"/>
    <property type="match status" value="1"/>
</dbReference>
<dbReference type="GO" id="GO:0004844">
    <property type="term" value="F:uracil DNA N-glycosylase activity"/>
    <property type="evidence" value="ECO:0007669"/>
    <property type="project" value="InterPro"/>
</dbReference>
<sequence length="349" mass="36699">MASPETPAQASASGQLTPGAAGFLGGIVPRTPYQAASVAFRTAIPAGTAKPAESSFQVSGAFCFFFLATRRSCRGPRRHADDGWFPDGVATDAAGFPVTRTPAGVVRSARGTRDLAVLDARISGCRACPRLVAWREEVARTRRASFRDEEYWGRPVPGLGPADARIAVVGLAPAAHGGNRTGRVFTGDRSGDWIFAALWRAGLANQPTSTHIGDGLELTGVRVAAAVRCAPPANAPTPEERDTCSPWLARELALLPDLRVVVVLGGFGWTALWPVLAEAGYRLPTPRPAFGHGVEVTLEGPRGPLTLLGSYHVSQQNTFTGKLTEPMLDAVLSRATDLAAAVPPPGVRP</sequence>
<dbReference type="EMBL" id="OBDO01000009">
    <property type="protein sequence ID" value="SNX98201.1"/>
    <property type="molecule type" value="Genomic_DNA"/>
</dbReference>
<dbReference type="AlphaFoldDB" id="A0A285EJM3"/>
<keyword evidence="2" id="KW-0479">Metal-binding</keyword>
<evidence type="ECO:0000256" key="9">
    <source>
        <dbReference type="ARBA" id="ARBA00023887"/>
    </source>
</evidence>
<dbReference type="InterPro" id="IPR005122">
    <property type="entry name" value="Uracil-DNA_glycosylase-like"/>
</dbReference>
<dbReference type="PANTHER" id="PTHR33693:SF3">
    <property type="entry name" value="TYPE-5 URACIL-DNA GLYCOSYLASE"/>
    <property type="match status" value="1"/>
</dbReference>
<feature type="domain" description="Uracil-DNA glycosylase-like" evidence="10">
    <location>
        <begin position="157"/>
        <end position="332"/>
    </location>
</feature>
<name>A0A285EJM3_9ACTN</name>
<dbReference type="InterPro" id="IPR036895">
    <property type="entry name" value="Uracil-DNA_glycosylase-like_sf"/>
</dbReference>
<keyword evidence="3" id="KW-0227">DNA damage</keyword>
<organism evidence="11 12">
    <name type="scientific">Geodermatophilus sabuli</name>
    <dbReference type="NCBI Taxonomy" id="1564158"/>
    <lineage>
        <taxon>Bacteria</taxon>
        <taxon>Bacillati</taxon>
        <taxon>Actinomycetota</taxon>
        <taxon>Actinomycetes</taxon>
        <taxon>Geodermatophilales</taxon>
        <taxon>Geodermatophilaceae</taxon>
        <taxon>Geodermatophilus</taxon>
    </lineage>
</organism>
<dbReference type="Pfam" id="PF03167">
    <property type="entry name" value="UDG"/>
    <property type="match status" value="1"/>
</dbReference>
<reference evidence="11 12" key="1">
    <citation type="submission" date="2017-09" db="EMBL/GenBank/DDBJ databases">
        <authorList>
            <person name="Ehlers B."/>
            <person name="Leendertz F.H."/>
        </authorList>
    </citation>
    <scope>NUCLEOTIDE SEQUENCE [LARGE SCALE GENOMIC DNA]</scope>
    <source>
        <strain evidence="11 12">DSM 46844</strain>
    </source>
</reference>
<comment type="similarity">
    <text evidence="8">Belongs to the uracil-DNA glycosylase (UDG) superfamily. Type 5 (UDGb) family.</text>
</comment>